<reference evidence="2 3" key="1">
    <citation type="submission" date="2019-11" db="EMBL/GenBank/DDBJ databases">
        <authorList>
            <person name="Holert J."/>
        </authorList>
    </citation>
    <scope>NUCLEOTIDE SEQUENCE [LARGE SCALE GENOMIC DNA]</scope>
    <source>
        <strain evidence="2">SB11_3</strain>
    </source>
</reference>
<dbReference type="EMBL" id="CACSIO010000011">
    <property type="protein sequence ID" value="CAA0103837.1"/>
    <property type="molecule type" value="Genomic_DNA"/>
</dbReference>
<keyword evidence="1" id="KW-0472">Membrane</keyword>
<gene>
    <name evidence="2" type="ORF">OPDIPICF_04575</name>
</gene>
<name>A0A5S9PJ49_9GAMM</name>
<keyword evidence="1" id="KW-0812">Transmembrane</keyword>
<dbReference type="AlphaFoldDB" id="A0A5S9PJ49"/>
<feature type="transmembrane region" description="Helical" evidence="1">
    <location>
        <begin position="21"/>
        <end position="42"/>
    </location>
</feature>
<feature type="transmembrane region" description="Helical" evidence="1">
    <location>
        <begin position="48"/>
        <end position="67"/>
    </location>
</feature>
<proteinExistence type="predicted"/>
<sequence>MSSSTSSKTPSHDIVSNTLRQANTIWVVGLAFVIIGFTLLQALEPVPYAWLISLVGVVLVAIGKWRARL</sequence>
<evidence type="ECO:0000313" key="3">
    <source>
        <dbReference type="Proteomes" id="UP000441399"/>
    </source>
</evidence>
<evidence type="ECO:0000313" key="2">
    <source>
        <dbReference type="EMBL" id="CAA0103837.1"/>
    </source>
</evidence>
<keyword evidence="1" id="KW-1133">Transmembrane helix</keyword>
<organism evidence="2 3">
    <name type="scientific">BD1-7 clade bacterium</name>
    <dbReference type="NCBI Taxonomy" id="2029982"/>
    <lineage>
        <taxon>Bacteria</taxon>
        <taxon>Pseudomonadati</taxon>
        <taxon>Pseudomonadota</taxon>
        <taxon>Gammaproteobacteria</taxon>
        <taxon>Cellvibrionales</taxon>
        <taxon>Spongiibacteraceae</taxon>
        <taxon>BD1-7 clade</taxon>
    </lineage>
</organism>
<evidence type="ECO:0000256" key="1">
    <source>
        <dbReference type="SAM" id="Phobius"/>
    </source>
</evidence>
<keyword evidence="3" id="KW-1185">Reference proteome</keyword>
<dbReference type="Proteomes" id="UP000441399">
    <property type="component" value="Unassembled WGS sequence"/>
</dbReference>
<protein>
    <submittedName>
        <fullName evidence="2">Uncharacterized protein</fullName>
    </submittedName>
</protein>
<accession>A0A5S9PJ49</accession>